<dbReference type="GO" id="GO:0006433">
    <property type="term" value="P:prolyl-tRNA aminoacylation"/>
    <property type="evidence" value="ECO:0007669"/>
    <property type="project" value="InterPro"/>
</dbReference>
<accession>A0AAV9QBQ7</accession>
<dbReference type="PRINTS" id="PR01046">
    <property type="entry name" value="TRNASYNTHPRO"/>
</dbReference>
<dbReference type="InterPro" id="IPR044140">
    <property type="entry name" value="ProRS_anticodon_short"/>
</dbReference>
<dbReference type="InterPro" id="IPR004500">
    <property type="entry name" value="Pro-tRNA-synth_IIa_bac-type"/>
</dbReference>
<evidence type="ECO:0000256" key="8">
    <source>
        <dbReference type="ARBA" id="ARBA00022840"/>
    </source>
</evidence>
<dbReference type="PANTHER" id="PTHR42753">
    <property type="entry name" value="MITOCHONDRIAL RIBOSOME PROTEIN L39/PROLYL-TRNA LIGASE FAMILY MEMBER"/>
    <property type="match status" value="1"/>
</dbReference>
<evidence type="ECO:0000256" key="2">
    <source>
        <dbReference type="ARBA" id="ARBA00008226"/>
    </source>
</evidence>
<gene>
    <name evidence="14" type="ORF">LTR25_003335</name>
</gene>
<evidence type="ECO:0000256" key="6">
    <source>
        <dbReference type="ARBA" id="ARBA00022598"/>
    </source>
</evidence>
<dbReference type="InterPro" id="IPR045864">
    <property type="entry name" value="aa-tRNA-synth_II/BPL/LPL"/>
</dbReference>
<dbReference type="EC" id="6.1.1.15" evidence="4"/>
<keyword evidence="15" id="KW-1185">Reference proteome</keyword>
<dbReference type="PROSITE" id="PS50862">
    <property type="entry name" value="AA_TRNA_LIGASE_II"/>
    <property type="match status" value="1"/>
</dbReference>
<dbReference type="Pfam" id="PF00587">
    <property type="entry name" value="tRNA-synt_2b"/>
    <property type="match status" value="1"/>
</dbReference>
<evidence type="ECO:0000256" key="3">
    <source>
        <dbReference type="ARBA" id="ARBA00011738"/>
    </source>
</evidence>
<evidence type="ECO:0000256" key="5">
    <source>
        <dbReference type="ARBA" id="ARBA00022490"/>
    </source>
</evidence>
<organism evidence="14 15">
    <name type="scientific">Vermiconidia calcicola</name>
    <dbReference type="NCBI Taxonomy" id="1690605"/>
    <lineage>
        <taxon>Eukaryota</taxon>
        <taxon>Fungi</taxon>
        <taxon>Dikarya</taxon>
        <taxon>Ascomycota</taxon>
        <taxon>Pezizomycotina</taxon>
        <taxon>Dothideomycetes</taxon>
        <taxon>Dothideomycetidae</taxon>
        <taxon>Mycosphaerellales</taxon>
        <taxon>Extremaceae</taxon>
        <taxon>Vermiconidia</taxon>
    </lineage>
</organism>
<dbReference type="PANTHER" id="PTHR42753:SF2">
    <property type="entry name" value="PROLINE--TRNA LIGASE"/>
    <property type="match status" value="1"/>
</dbReference>
<keyword evidence="5" id="KW-0963">Cytoplasm</keyword>
<dbReference type="InterPro" id="IPR036621">
    <property type="entry name" value="Anticodon-bd_dom_sf"/>
</dbReference>
<evidence type="ECO:0000256" key="11">
    <source>
        <dbReference type="ARBA" id="ARBA00029731"/>
    </source>
</evidence>
<dbReference type="Gene3D" id="3.30.930.10">
    <property type="entry name" value="Bira Bifunctional Protein, Domain 2"/>
    <property type="match status" value="2"/>
</dbReference>
<dbReference type="GO" id="GO:0004827">
    <property type="term" value="F:proline-tRNA ligase activity"/>
    <property type="evidence" value="ECO:0007669"/>
    <property type="project" value="UniProtKB-EC"/>
</dbReference>
<evidence type="ECO:0000313" key="15">
    <source>
        <dbReference type="Proteomes" id="UP001345827"/>
    </source>
</evidence>
<evidence type="ECO:0000259" key="13">
    <source>
        <dbReference type="PROSITE" id="PS50862"/>
    </source>
</evidence>
<dbReference type="InterPro" id="IPR002314">
    <property type="entry name" value="aa-tRNA-synt_IIb"/>
</dbReference>
<feature type="domain" description="Aminoacyl-transfer RNA synthetases class-II family profile" evidence="13">
    <location>
        <begin position="79"/>
        <end position="510"/>
    </location>
</feature>
<dbReference type="InterPro" id="IPR006195">
    <property type="entry name" value="aa-tRNA-synth_II"/>
</dbReference>
<dbReference type="SUPFAM" id="SSF55681">
    <property type="entry name" value="Class II aaRS and biotin synthetases"/>
    <property type="match status" value="1"/>
</dbReference>
<dbReference type="InterPro" id="IPR002316">
    <property type="entry name" value="Pro-tRNA-ligase_IIa"/>
</dbReference>
<dbReference type="GO" id="GO:0005524">
    <property type="term" value="F:ATP binding"/>
    <property type="evidence" value="ECO:0007669"/>
    <property type="project" value="UniProtKB-KW"/>
</dbReference>
<keyword evidence="8" id="KW-0067">ATP-binding</keyword>
<dbReference type="InterPro" id="IPR004154">
    <property type="entry name" value="Anticodon-bd"/>
</dbReference>
<evidence type="ECO:0000256" key="9">
    <source>
        <dbReference type="ARBA" id="ARBA00022917"/>
    </source>
</evidence>
<dbReference type="Pfam" id="PF03129">
    <property type="entry name" value="HGTP_anticodon"/>
    <property type="match status" value="1"/>
</dbReference>
<dbReference type="Proteomes" id="UP001345827">
    <property type="component" value="Unassembled WGS sequence"/>
</dbReference>
<keyword evidence="6" id="KW-0436">Ligase</keyword>
<evidence type="ECO:0000256" key="7">
    <source>
        <dbReference type="ARBA" id="ARBA00022741"/>
    </source>
</evidence>
<dbReference type="CDD" id="cd00861">
    <property type="entry name" value="ProRS_anticodon_short"/>
    <property type="match status" value="1"/>
</dbReference>
<name>A0AAV9QBQ7_9PEZI</name>
<comment type="catalytic activity">
    <reaction evidence="12">
        <text>tRNA(Pro) + L-proline + ATP = L-prolyl-tRNA(Pro) + AMP + diphosphate</text>
        <dbReference type="Rhea" id="RHEA:14305"/>
        <dbReference type="Rhea" id="RHEA-COMP:9700"/>
        <dbReference type="Rhea" id="RHEA-COMP:9702"/>
        <dbReference type="ChEBI" id="CHEBI:30616"/>
        <dbReference type="ChEBI" id="CHEBI:33019"/>
        <dbReference type="ChEBI" id="CHEBI:60039"/>
        <dbReference type="ChEBI" id="CHEBI:78442"/>
        <dbReference type="ChEBI" id="CHEBI:78532"/>
        <dbReference type="ChEBI" id="CHEBI:456215"/>
        <dbReference type="EC" id="6.1.1.15"/>
    </reaction>
</comment>
<dbReference type="AlphaFoldDB" id="A0AAV9QBQ7"/>
<comment type="subcellular location">
    <subcellularLocation>
        <location evidence="1">Cytoplasm</location>
    </subcellularLocation>
</comment>
<reference evidence="14 15" key="1">
    <citation type="submission" date="2023-06" db="EMBL/GenBank/DDBJ databases">
        <title>Black Yeasts Isolated from many extreme environments.</title>
        <authorList>
            <person name="Coleine C."/>
            <person name="Stajich J.E."/>
            <person name="Selbmann L."/>
        </authorList>
    </citation>
    <scope>NUCLEOTIDE SEQUENCE [LARGE SCALE GENOMIC DNA]</scope>
    <source>
        <strain evidence="14 15">CCFEE 5887</strain>
    </source>
</reference>
<dbReference type="InterPro" id="IPR050062">
    <property type="entry name" value="Pro-tRNA_synthetase"/>
</dbReference>
<comment type="caution">
    <text evidence="14">The sequence shown here is derived from an EMBL/GenBank/DDBJ whole genome shotgun (WGS) entry which is preliminary data.</text>
</comment>
<evidence type="ECO:0000256" key="4">
    <source>
        <dbReference type="ARBA" id="ARBA00012831"/>
    </source>
</evidence>
<comment type="similarity">
    <text evidence="2">Belongs to the class-II aminoacyl-tRNA synthetase family.</text>
</comment>
<keyword evidence="10" id="KW-0030">Aminoacyl-tRNA synthetase</keyword>
<dbReference type="GO" id="GO:0005739">
    <property type="term" value="C:mitochondrion"/>
    <property type="evidence" value="ECO:0007669"/>
    <property type="project" value="TreeGrafter"/>
</dbReference>
<proteinExistence type="inferred from homology"/>
<comment type="subunit">
    <text evidence="3">Homodimer.</text>
</comment>
<evidence type="ECO:0000256" key="1">
    <source>
        <dbReference type="ARBA" id="ARBA00004496"/>
    </source>
</evidence>
<dbReference type="Gene3D" id="3.40.50.800">
    <property type="entry name" value="Anticodon-binding domain"/>
    <property type="match status" value="1"/>
</dbReference>
<keyword evidence="7" id="KW-0547">Nucleotide-binding</keyword>
<dbReference type="EMBL" id="JAXLQG010000005">
    <property type="protein sequence ID" value="KAK5539631.1"/>
    <property type="molecule type" value="Genomic_DNA"/>
</dbReference>
<protein>
    <recommendedName>
        <fullName evidence="4">proline--tRNA ligase</fullName>
        <ecNumber evidence="4">6.1.1.15</ecNumber>
    </recommendedName>
    <alternativeName>
        <fullName evidence="11">Prolyl-tRNA synthetase</fullName>
    </alternativeName>
</protein>
<dbReference type="SUPFAM" id="SSF52954">
    <property type="entry name" value="Class II aaRS ABD-related"/>
    <property type="match status" value="1"/>
</dbReference>
<evidence type="ECO:0000313" key="14">
    <source>
        <dbReference type="EMBL" id="KAK5539631.1"/>
    </source>
</evidence>
<sequence length="625" mass="69922">MRHHFLVRASTRASSNRITAGVGFVRCSHTDSRQRVSDFWIPTVNVHKHEGAPDATQLLIRAGYLRQAYAGIFQMLPLGLRVQEKLERLIDKHMRSVRASKVSLSSLSSKTLWQQSGRWKPGSEFFAFKDRKQSEWLLAPTHEEEITTLLADLVQTRQHLPIRLYQITRKYRDEKRPRGGLLRGREFLMKDLYTFDATPQDAHATYDDIRGAYRNFLDELTVPYTEARAVSGDMGGNLSHEYHFPNGAGEDIVITCTQCDYARNEEFVSQPFYPPQPIKEIPSGTTRVQPFLQEDFLSLDRQSLIRAIAPTRSQKDLASEPHAHSISSYAVKAALNGRLEVDTGLEDPLGQFEERLHATTQNDPSNKQSIYYLLDSRVDAESVNSLIANDMTSMRSKTGATPELEFFIVSAPLQDAEGGINLLEHQTGDPCPECQTGELQLNKAIEVGHTFHLGTRYSSKLGLTVRSKDSKQPVPVEMGCHGIGVSRIIAAVASCLSDTVGLNWPRVIAPFEAIIIVHKSQEEQMRAAEKIYDKLASSSSTAGAGAVDVILDDRQEQGLGWKLKDADMIGYPVIVVVGKAFEQGKLEVQCRRLKVRRDVDIDSVADVVRDLLRPIAVSPSRLMQD</sequence>
<evidence type="ECO:0000256" key="10">
    <source>
        <dbReference type="ARBA" id="ARBA00023146"/>
    </source>
</evidence>
<keyword evidence="9" id="KW-0648">Protein biosynthesis</keyword>
<dbReference type="NCBIfam" id="TIGR00409">
    <property type="entry name" value="proS_fam_II"/>
    <property type="match status" value="1"/>
</dbReference>
<evidence type="ECO:0000256" key="12">
    <source>
        <dbReference type="ARBA" id="ARBA00047671"/>
    </source>
</evidence>